<dbReference type="PANTHER" id="PTHR43557">
    <property type="entry name" value="APOPTOSIS-INDUCING FACTOR 1"/>
    <property type="match status" value="1"/>
</dbReference>
<feature type="domain" description="Mitochondrial apoptosis-inducing factor C-terminal" evidence="14">
    <location>
        <begin position="581"/>
        <end position="721"/>
    </location>
</feature>
<comment type="catalytic activity">
    <reaction evidence="11">
        <text>A + NADH + H(+) = AH2 + NAD(+)</text>
        <dbReference type="Rhea" id="RHEA:11356"/>
        <dbReference type="ChEBI" id="CHEBI:13193"/>
        <dbReference type="ChEBI" id="CHEBI:15378"/>
        <dbReference type="ChEBI" id="CHEBI:17499"/>
        <dbReference type="ChEBI" id="CHEBI:57540"/>
        <dbReference type="ChEBI" id="CHEBI:57945"/>
    </reaction>
</comment>
<evidence type="ECO:0000259" key="13">
    <source>
        <dbReference type="Pfam" id="PF07992"/>
    </source>
</evidence>
<evidence type="ECO:0000256" key="10">
    <source>
        <dbReference type="ARBA" id="ARBA00023128"/>
    </source>
</evidence>
<proteinExistence type="inferred from homology"/>
<keyword evidence="4" id="KW-0285">Flavoprotein</keyword>
<dbReference type="GO" id="GO:0016174">
    <property type="term" value="F:NAD(P)H oxidase H2O2-forming activity"/>
    <property type="evidence" value="ECO:0007669"/>
    <property type="project" value="TreeGrafter"/>
</dbReference>
<comment type="subcellular location">
    <subcellularLocation>
        <location evidence="2">Mitochondrion</location>
    </subcellularLocation>
</comment>
<dbReference type="InterPro" id="IPR023753">
    <property type="entry name" value="FAD/NAD-binding_dom"/>
</dbReference>
<evidence type="ECO:0000256" key="4">
    <source>
        <dbReference type="ARBA" id="ARBA00022630"/>
    </source>
</evidence>
<dbReference type="GO" id="GO:0005739">
    <property type="term" value="C:mitochondrion"/>
    <property type="evidence" value="ECO:0007669"/>
    <property type="project" value="UniProtKB-SubCell"/>
</dbReference>
<evidence type="ECO:0000313" key="16">
    <source>
        <dbReference type="Proteomes" id="UP000075884"/>
    </source>
</evidence>
<dbReference type="SUPFAM" id="SSF55424">
    <property type="entry name" value="FAD/NAD-linked reductases, dimerisation (C-terminal) domain"/>
    <property type="match status" value="1"/>
</dbReference>
<dbReference type="GO" id="GO:0006915">
    <property type="term" value="P:apoptotic process"/>
    <property type="evidence" value="ECO:0007669"/>
    <property type="project" value="UniProtKB-KW"/>
</dbReference>
<dbReference type="InterPro" id="IPR050446">
    <property type="entry name" value="FAD-oxidoreductase/Apoptosis"/>
</dbReference>
<dbReference type="GO" id="GO:0033108">
    <property type="term" value="P:mitochondrial respiratory chain complex assembly"/>
    <property type="evidence" value="ECO:0007669"/>
    <property type="project" value="TreeGrafter"/>
</dbReference>
<feature type="region of interest" description="Disordered" evidence="12">
    <location>
        <begin position="220"/>
        <end position="240"/>
    </location>
</feature>
<evidence type="ECO:0000256" key="1">
    <source>
        <dbReference type="ARBA" id="ARBA00001974"/>
    </source>
</evidence>
<dbReference type="AlphaFoldDB" id="A0A182NTR9"/>
<dbReference type="Pfam" id="PF07992">
    <property type="entry name" value="Pyr_redox_2"/>
    <property type="match status" value="1"/>
</dbReference>
<dbReference type="PRINTS" id="PR00411">
    <property type="entry name" value="PNDRDTASEI"/>
</dbReference>
<dbReference type="STRING" id="7168.A0A182NTR9"/>
<dbReference type="InterPro" id="IPR016156">
    <property type="entry name" value="FAD/NAD-linked_Rdtase_dimer_sf"/>
</dbReference>
<protein>
    <recommendedName>
        <fullName evidence="17">FAD/NAD(P)-binding domain-containing protein</fullName>
    </recommendedName>
</protein>
<accession>A0A182NTR9</accession>
<evidence type="ECO:0000256" key="11">
    <source>
        <dbReference type="ARBA" id="ARBA00047786"/>
    </source>
</evidence>
<evidence type="ECO:0000256" key="7">
    <source>
        <dbReference type="ARBA" id="ARBA00022946"/>
    </source>
</evidence>
<evidence type="ECO:0000256" key="8">
    <source>
        <dbReference type="ARBA" id="ARBA00023002"/>
    </source>
</evidence>
<keyword evidence="10" id="KW-0496">Mitochondrion</keyword>
<keyword evidence="6" id="KW-0274">FAD</keyword>
<evidence type="ECO:0000256" key="9">
    <source>
        <dbReference type="ARBA" id="ARBA00023027"/>
    </source>
</evidence>
<dbReference type="PRINTS" id="PR00368">
    <property type="entry name" value="FADPNR"/>
</dbReference>
<dbReference type="SUPFAM" id="SSF51905">
    <property type="entry name" value="FAD/NAD(P)-binding domain"/>
    <property type="match status" value="1"/>
</dbReference>
<reference evidence="16" key="1">
    <citation type="submission" date="2013-03" db="EMBL/GenBank/DDBJ databases">
        <title>The Genome Sequence of Anopheles dirus WRAIR2.</title>
        <authorList>
            <consortium name="The Broad Institute Genomics Platform"/>
            <person name="Neafsey D.E."/>
            <person name="Walton C."/>
            <person name="Walker B."/>
            <person name="Young S.K."/>
            <person name="Zeng Q."/>
            <person name="Gargeya S."/>
            <person name="Fitzgerald M."/>
            <person name="Haas B."/>
            <person name="Abouelleil A."/>
            <person name="Allen A.W."/>
            <person name="Alvarado L."/>
            <person name="Arachchi H.M."/>
            <person name="Berlin A.M."/>
            <person name="Chapman S.B."/>
            <person name="Gainer-Dewar J."/>
            <person name="Goldberg J."/>
            <person name="Griggs A."/>
            <person name="Gujja S."/>
            <person name="Hansen M."/>
            <person name="Howarth C."/>
            <person name="Imamovic A."/>
            <person name="Ireland A."/>
            <person name="Larimer J."/>
            <person name="McCowan C."/>
            <person name="Murphy C."/>
            <person name="Pearson M."/>
            <person name="Poon T.W."/>
            <person name="Priest M."/>
            <person name="Roberts A."/>
            <person name="Saif S."/>
            <person name="Shea T."/>
            <person name="Sisk P."/>
            <person name="Sykes S."/>
            <person name="Wortman J."/>
            <person name="Nusbaum C."/>
            <person name="Birren B."/>
        </authorList>
    </citation>
    <scope>NUCLEOTIDE SEQUENCE [LARGE SCALE GENOMIC DNA]</scope>
    <source>
        <strain evidence="16">WRAIR2</strain>
    </source>
</reference>
<dbReference type="PANTHER" id="PTHR43557:SF4">
    <property type="entry name" value="APOPTOSIS-INDUCING FACTOR 1, MITOCHONDRIAL"/>
    <property type="match status" value="1"/>
</dbReference>
<dbReference type="Gene3D" id="3.50.50.60">
    <property type="entry name" value="FAD/NAD(P)-binding domain"/>
    <property type="match status" value="2"/>
</dbReference>
<dbReference type="Pfam" id="PF14721">
    <property type="entry name" value="AIF_C"/>
    <property type="match status" value="1"/>
</dbReference>
<dbReference type="SMART" id="SM01353">
    <property type="entry name" value="AIF_C"/>
    <property type="match status" value="1"/>
</dbReference>
<keyword evidence="7" id="KW-0809">Transit peptide</keyword>
<sequence length="750" mass="82890">HPHAASPHLTVARTKQINVQLAATIEICFVKTCKTQNFSPVICAAMLSVSRVAVRNVRCVRPAIVRARRHVLAGGFTQSFGSRRWISLKVTHGLRAKETVSDRRRRHEIEENVPEGLNSSVIITPCDESRRIPMMGELIQFPNDPSPYPAPPRRHVPINQFFKETEQKSIATTGGPTCPPPPPPPPKQSYTGYILGAIALTAGGVGLAYYNGLFDGPPAPTPIDTSKEDPNRKKQAYPASSKDLPKHVPYLLIGGGTASIAAFRSIRVHDPKAKVLMITDELEMPYMRPPLSKELWFNPAETEPLKFRQWNGSERSIFYEPNDYYIDPNKLSDAPNGGVAVARGYGVHRLDVVDRKAILTDGTEIAYDKCLIATGARPKNLPIFQSAPRAVRDRVTLFKSVHDFEQLSNQLDDGSRVAIIGGGFLGSELACALSKSEQTRQKRVEVFQLFHEGGNMAKVLPEYLSSWTTDRLRDEGVKVWPKTQVKAVELQGTKLKLTLVDDSVLLVDRVIVAVGSEPNTDLAKTSGLEVDGKNGGFLVDAELRARSNVFVAGDAACFYDTKFGRRRVEHHDHAIVSGRLAGENMVGLNKPYTHQSMFWSDLGPRISYEAIGLIDSSLPTVAVFAKRTAEEVARVAAGNDSDKLQAANANVSVDVKNVPVAGEQQMEQQQEASSEPAKKDEELEDSFDKGVIFYLREKKVVGMVLWNVFNRMGTARKILDQHTEYDDLNEVAKLFNLHERPAESVESEAE</sequence>
<dbReference type="InterPro" id="IPR029324">
    <property type="entry name" value="AIF_C"/>
</dbReference>
<dbReference type="EnsemblMetazoa" id="ADIR011060-RA">
    <property type="protein sequence ID" value="ADIR011060-PA"/>
    <property type="gene ID" value="ADIR011060"/>
</dbReference>
<evidence type="ECO:0000256" key="6">
    <source>
        <dbReference type="ARBA" id="ARBA00022827"/>
    </source>
</evidence>
<dbReference type="InterPro" id="IPR036188">
    <property type="entry name" value="FAD/NAD-bd_sf"/>
</dbReference>
<keyword evidence="8" id="KW-0560">Oxidoreductase</keyword>
<evidence type="ECO:0000256" key="12">
    <source>
        <dbReference type="SAM" id="MobiDB-lite"/>
    </source>
</evidence>
<reference evidence="15" key="2">
    <citation type="submission" date="2020-05" db="UniProtKB">
        <authorList>
            <consortium name="EnsemblMetazoa"/>
        </authorList>
    </citation>
    <scope>IDENTIFICATION</scope>
    <source>
        <strain evidence="15">WRAIR2</strain>
    </source>
</reference>
<keyword evidence="9" id="KW-0520">NAD</keyword>
<evidence type="ECO:0000256" key="2">
    <source>
        <dbReference type="ARBA" id="ARBA00004173"/>
    </source>
</evidence>
<evidence type="ECO:0000259" key="14">
    <source>
        <dbReference type="Pfam" id="PF14721"/>
    </source>
</evidence>
<organism evidence="15 16">
    <name type="scientific">Anopheles dirus</name>
    <dbReference type="NCBI Taxonomy" id="7168"/>
    <lineage>
        <taxon>Eukaryota</taxon>
        <taxon>Metazoa</taxon>
        <taxon>Ecdysozoa</taxon>
        <taxon>Arthropoda</taxon>
        <taxon>Hexapoda</taxon>
        <taxon>Insecta</taxon>
        <taxon>Pterygota</taxon>
        <taxon>Neoptera</taxon>
        <taxon>Endopterygota</taxon>
        <taxon>Diptera</taxon>
        <taxon>Nematocera</taxon>
        <taxon>Culicoidea</taxon>
        <taxon>Culicidae</taxon>
        <taxon>Anophelinae</taxon>
        <taxon>Anopheles</taxon>
    </lineage>
</organism>
<keyword evidence="16" id="KW-1185">Reference proteome</keyword>
<dbReference type="VEuPathDB" id="VectorBase:ADIR011060"/>
<evidence type="ECO:0000256" key="3">
    <source>
        <dbReference type="ARBA" id="ARBA00006442"/>
    </source>
</evidence>
<evidence type="ECO:0000256" key="5">
    <source>
        <dbReference type="ARBA" id="ARBA00022703"/>
    </source>
</evidence>
<feature type="domain" description="FAD/NAD(P)-binding" evidence="13">
    <location>
        <begin position="251"/>
        <end position="577"/>
    </location>
</feature>
<evidence type="ECO:0008006" key="17">
    <source>
        <dbReference type="Google" id="ProtNLM"/>
    </source>
</evidence>
<name>A0A182NTR9_9DIPT</name>
<dbReference type="GO" id="GO:0046983">
    <property type="term" value="F:protein dimerization activity"/>
    <property type="evidence" value="ECO:0007669"/>
    <property type="project" value="InterPro"/>
</dbReference>
<comment type="cofactor">
    <cofactor evidence="1">
        <name>FAD</name>
        <dbReference type="ChEBI" id="CHEBI:57692"/>
    </cofactor>
</comment>
<comment type="similarity">
    <text evidence="3">Belongs to the FAD-dependent oxidoreductase family.</text>
</comment>
<dbReference type="GO" id="GO:0071949">
    <property type="term" value="F:FAD binding"/>
    <property type="evidence" value="ECO:0007669"/>
    <property type="project" value="TreeGrafter"/>
</dbReference>
<keyword evidence="5" id="KW-0053">Apoptosis</keyword>
<dbReference type="Gene3D" id="3.30.390.30">
    <property type="match status" value="1"/>
</dbReference>
<dbReference type="Proteomes" id="UP000075884">
    <property type="component" value="Unassembled WGS sequence"/>
</dbReference>
<evidence type="ECO:0000313" key="15">
    <source>
        <dbReference type="EnsemblMetazoa" id="ADIR011060-PA"/>
    </source>
</evidence>